<accession>A0A9W4T1H0</accession>
<evidence type="ECO:0000313" key="2">
    <source>
        <dbReference type="Proteomes" id="UP001153678"/>
    </source>
</evidence>
<name>A0A9W4T1H0_9GLOM</name>
<organism evidence="1 2">
    <name type="scientific">Funneliformis geosporum</name>
    <dbReference type="NCBI Taxonomy" id="1117311"/>
    <lineage>
        <taxon>Eukaryota</taxon>
        <taxon>Fungi</taxon>
        <taxon>Fungi incertae sedis</taxon>
        <taxon>Mucoromycota</taxon>
        <taxon>Glomeromycotina</taxon>
        <taxon>Glomeromycetes</taxon>
        <taxon>Glomerales</taxon>
        <taxon>Glomeraceae</taxon>
        <taxon>Funneliformis</taxon>
    </lineage>
</organism>
<keyword evidence="2" id="KW-1185">Reference proteome</keyword>
<dbReference type="Proteomes" id="UP001153678">
    <property type="component" value="Unassembled WGS sequence"/>
</dbReference>
<feature type="non-terminal residue" evidence="1">
    <location>
        <position position="1"/>
    </location>
</feature>
<gene>
    <name evidence="1" type="ORF">FWILDA_LOCUS13874</name>
</gene>
<dbReference type="AlphaFoldDB" id="A0A9W4T1H0"/>
<proteinExistence type="predicted"/>
<reference evidence="1" key="1">
    <citation type="submission" date="2022-08" db="EMBL/GenBank/DDBJ databases">
        <authorList>
            <person name="Kallberg Y."/>
            <person name="Tangrot J."/>
            <person name="Rosling A."/>
        </authorList>
    </citation>
    <scope>NUCLEOTIDE SEQUENCE</scope>
    <source>
        <strain evidence="1">Wild A</strain>
    </source>
</reference>
<protein>
    <submittedName>
        <fullName evidence="1">7146_t:CDS:1</fullName>
    </submittedName>
</protein>
<comment type="caution">
    <text evidence="1">The sequence shown here is derived from an EMBL/GenBank/DDBJ whole genome shotgun (WGS) entry which is preliminary data.</text>
</comment>
<dbReference type="OrthoDB" id="2444049at2759"/>
<sequence>MLLCNKEFDDEFEEFCKADNPILYEFSQLYNFVKTHIYFIIIHRQQVEGLFNKLDLKTHANMSLSLKQSKLRLASSKIEKEKLMEGLEKIRA</sequence>
<dbReference type="EMBL" id="CAMKVN010005555">
    <property type="protein sequence ID" value="CAI2189023.1"/>
    <property type="molecule type" value="Genomic_DNA"/>
</dbReference>
<evidence type="ECO:0000313" key="1">
    <source>
        <dbReference type="EMBL" id="CAI2189023.1"/>
    </source>
</evidence>